<feature type="region of interest" description="Disordered" evidence="6">
    <location>
        <begin position="1"/>
        <end position="21"/>
    </location>
</feature>
<feature type="transmembrane region" description="Helical" evidence="7">
    <location>
        <begin position="175"/>
        <end position="196"/>
    </location>
</feature>
<comment type="caution">
    <text evidence="8">The sequence shown here is derived from an EMBL/GenBank/DDBJ whole genome shotgun (WGS) entry which is preliminary data.</text>
</comment>
<feature type="transmembrane region" description="Helical" evidence="7">
    <location>
        <begin position="145"/>
        <end position="168"/>
    </location>
</feature>
<evidence type="ECO:0000256" key="2">
    <source>
        <dbReference type="ARBA" id="ARBA00022475"/>
    </source>
</evidence>
<keyword evidence="3 7" id="KW-0812">Transmembrane</keyword>
<proteinExistence type="predicted"/>
<name>A0ABV8RMR7_9SPHN</name>
<accession>A0ABV8RMR7</accession>
<feature type="transmembrane region" description="Helical" evidence="7">
    <location>
        <begin position="394"/>
        <end position="414"/>
    </location>
</feature>
<keyword evidence="4 7" id="KW-1133">Transmembrane helix</keyword>
<dbReference type="EMBL" id="JBHSDR010000003">
    <property type="protein sequence ID" value="MFC4293830.1"/>
    <property type="molecule type" value="Genomic_DNA"/>
</dbReference>
<feature type="transmembrane region" description="Helical" evidence="7">
    <location>
        <begin position="330"/>
        <end position="351"/>
    </location>
</feature>
<evidence type="ECO:0000256" key="1">
    <source>
        <dbReference type="ARBA" id="ARBA00004651"/>
    </source>
</evidence>
<evidence type="ECO:0000313" key="8">
    <source>
        <dbReference type="EMBL" id="MFC4293830.1"/>
    </source>
</evidence>
<keyword evidence="9" id="KW-1185">Reference proteome</keyword>
<dbReference type="InterPro" id="IPR002797">
    <property type="entry name" value="Polysacc_synth"/>
</dbReference>
<dbReference type="Proteomes" id="UP001595828">
    <property type="component" value="Unassembled WGS sequence"/>
</dbReference>
<feature type="transmembrane region" description="Helical" evidence="7">
    <location>
        <begin position="363"/>
        <end position="382"/>
    </location>
</feature>
<evidence type="ECO:0000256" key="3">
    <source>
        <dbReference type="ARBA" id="ARBA00022692"/>
    </source>
</evidence>
<comment type="subcellular location">
    <subcellularLocation>
        <location evidence="1">Cell membrane</location>
        <topology evidence="1">Multi-pass membrane protein</topology>
    </subcellularLocation>
</comment>
<organism evidence="8 9">
    <name type="scientific">Novosphingobium tardum</name>
    <dbReference type="NCBI Taxonomy" id="1538021"/>
    <lineage>
        <taxon>Bacteria</taxon>
        <taxon>Pseudomonadati</taxon>
        <taxon>Pseudomonadota</taxon>
        <taxon>Alphaproteobacteria</taxon>
        <taxon>Sphingomonadales</taxon>
        <taxon>Sphingomonadaceae</taxon>
        <taxon>Novosphingobium</taxon>
    </lineage>
</organism>
<dbReference type="Pfam" id="PF01943">
    <property type="entry name" value="Polysacc_synt"/>
    <property type="match status" value="1"/>
</dbReference>
<evidence type="ECO:0000256" key="4">
    <source>
        <dbReference type="ARBA" id="ARBA00022989"/>
    </source>
</evidence>
<dbReference type="PANTHER" id="PTHR30250:SF31">
    <property type="entry name" value="INNER MEMBRANE PROTEIN YGHQ"/>
    <property type="match status" value="1"/>
</dbReference>
<reference evidence="9" key="1">
    <citation type="journal article" date="2019" name="Int. J. Syst. Evol. Microbiol.">
        <title>The Global Catalogue of Microorganisms (GCM) 10K type strain sequencing project: providing services to taxonomists for standard genome sequencing and annotation.</title>
        <authorList>
            <consortium name="The Broad Institute Genomics Platform"/>
            <consortium name="The Broad Institute Genome Sequencing Center for Infectious Disease"/>
            <person name="Wu L."/>
            <person name="Ma J."/>
        </authorList>
    </citation>
    <scope>NUCLEOTIDE SEQUENCE [LARGE SCALE GENOMIC DNA]</scope>
    <source>
        <strain evidence="9">CGMCC 1.12989</strain>
    </source>
</reference>
<feature type="transmembrane region" description="Helical" evidence="7">
    <location>
        <begin position="65"/>
        <end position="88"/>
    </location>
</feature>
<evidence type="ECO:0000256" key="7">
    <source>
        <dbReference type="SAM" id="Phobius"/>
    </source>
</evidence>
<keyword evidence="5 7" id="KW-0472">Membrane</keyword>
<feature type="transmembrane region" description="Helical" evidence="7">
    <location>
        <begin position="33"/>
        <end position="53"/>
    </location>
</feature>
<dbReference type="RefSeq" id="WP_379537312.1">
    <property type="nucleotide sequence ID" value="NZ_JBHSDR010000003.1"/>
</dbReference>
<gene>
    <name evidence="8" type="ORF">ACFO0A_02025</name>
</gene>
<dbReference type="PANTHER" id="PTHR30250">
    <property type="entry name" value="PST FAMILY PREDICTED COLANIC ACID TRANSPORTER"/>
    <property type="match status" value="1"/>
</dbReference>
<feature type="region of interest" description="Disordered" evidence="6">
    <location>
        <begin position="451"/>
        <end position="474"/>
    </location>
</feature>
<evidence type="ECO:0000313" key="9">
    <source>
        <dbReference type="Proteomes" id="UP001595828"/>
    </source>
</evidence>
<evidence type="ECO:0000256" key="5">
    <source>
        <dbReference type="ARBA" id="ARBA00023136"/>
    </source>
</evidence>
<protein>
    <submittedName>
        <fullName evidence="8">Lipopolysaccharide biosynthesis protein</fullName>
    </submittedName>
</protein>
<evidence type="ECO:0000256" key="6">
    <source>
        <dbReference type="SAM" id="MobiDB-lite"/>
    </source>
</evidence>
<sequence>MPAGRARSKTAPGPHDPGARAQSPIARMLANTAWLLGGKGFGAICGIAYLAILTRSLGLKGFGHFSLIFGTSQALVALAGFQTWRVVVRYGAAHVHAGDWRGFGQLGMLCGMIDAAGAAVGCVLSGVVIYGFGDMLGINPGYRDLAFLFNCAMLWALVSAPTGIVRALDRFDMAVYVEALVPIGRLGAAIAISLTGPTVGRFLFAWAVVDLLEAACYWAMARWLCPKAVRLRHARNWRQALRDNPGIERFFAITYAGATLDAAMRSGPLLAVGGLVGTKAAGLYRLSNQVSQAMSKLSTLLTRAVYAEVNRARVAAEAGEFRRLARQTSIVAAAAGAAVVALAVAIGKPILILLGGEDFARGYPILVPLTVAAAFDLASVAFEPVLHSTGHAQYSLAARLMAVVVMAATLVLTIEPYGAVGAAWAVAAGGLVSYLAMGIMARRTLHAVSRASGTDSRGGADATLDETMGDQPRD</sequence>
<feature type="transmembrane region" description="Helical" evidence="7">
    <location>
        <begin position="420"/>
        <end position="441"/>
    </location>
</feature>
<feature type="transmembrane region" description="Helical" evidence="7">
    <location>
        <begin position="202"/>
        <end position="225"/>
    </location>
</feature>
<dbReference type="InterPro" id="IPR050833">
    <property type="entry name" value="Poly_Biosynth_Transport"/>
</dbReference>
<keyword evidence="2" id="KW-1003">Cell membrane</keyword>
<feature type="transmembrane region" description="Helical" evidence="7">
    <location>
        <begin position="109"/>
        <end position="133"/>
    </location>
</feature>